<proteinExistence type="predicted"/>
<evidence type="ECO:0000313" key="2">
    <source>
        <dbReference type="Proteomes" id="UP000785679"/>
    </source>
</evidence>
<reference evidence="1" key="1">
    <citation type="submission" date="2019-06" db="EMBL/GenBank/DDBJ databases">
        <authorList>
            <person name="Zheng W."/>
        </authorList>
    </citation>
    <scope>NUCLEOTIDE SEQUENCE</scope>
    <source>
        <strain evidence="1">QDHG01</strain>
    </source>
</reference>
<dbReference type="EMBL" id="RRYP01005374">
    <property type="protein sequence ID" value="TNV82097.1"/>
    <property type="molecule type" value="Genomic_DNA"/>
</dbReference>
<name>A0A8J8T4K3_HALGN</name>
<keyword evidence="2" id="KW-1185">Reference proteome</keyword>
<evidence type="ECO:0000313" key="1">
    <source>
        <dbReference type="EMBL" id="TNV82097.1"/>
    </source>
</evidence>
<dbReference type="AlphaFoldDB" id="A0A8J8T4K3"/>
<dbReference type="Proteomes" id="UP000785679">
    <property type="component" value="Unassembled WGS sequence"/>
</dbReference>
<accession>A0A8J8T4K3</accession>
<comment type="caution">
    <text evidence="1">The sequence shown here is derived from an EMBL/GenBank/DDBJ whole genome shotgun (WGS) entry which is preliminary data.</text>
</comment>
<organism evidence="1 2">
    <name type="scientific">Halteria grandinella</name>
    <dbReference type="NCBI Taxonomy" id="5974"/>
    <lineage>
        <taxon>Eukaryota</taxon>
        <taxon>Sar</taxon>
        <taxon>Alveolata</taxon>
        <taxon>Ciliophora</taxon>
        <taxon>Intramacronucleata</taxon>
        <taxon>Spirotrichea</taxon>
        <taxon>Stichotrichia</taxon>
        <taxon>Sporadotrichida</taxon>
        <taxon>Halteriidae</taxon>
        <taxon>Halteria</taxon>
    </lineage>
</organism>
<protein>
    <submittedName>
        <fullName evidence="1">Uncharacterized protein</fullName>
    </submittedName>
</protein>
<sequence>MNNTYMVRYPINFSESVPSSVEILRFSVDFEWNPNWQDVDSRGVLKVKYLCVKIKKMVELKYLLKWIMPQVMIVIELPFFSDQSFFEQIVREKTFDGFSAEIVFSLDDQIEITALILKYFDKIQIQKKYLLGKKFSQKNIWKRYLESQKENLVELFNQNKNFEHFLRGQLNSFSAQWSSTDKQLKEIMKLPTPGKIIKVENYDALHPDFFFANVAPREITRLHINDATYNEFADGDLDLYTKQLVINL</sequence>
<gene>
    <name evidence="1" type="ORF">FGO68_gene4754</name>
</gene>